<keyword evidence="5 7" id="KW-0472">Membrane</keyword>
<dbReference type="InterPro" id="IPR012446">
    <property type="entry name" value="CRAC_channel"/>
</dbReference>
<dbReference type="AlphaFoldDB" id="A0A9W6F6R5"/>
<gene>
    <name evidence="8" type="primary">PLEST010778</name>
    <name evidence="8" type="ORF">PLESTB_001352400</name>
</gene>
<feature type="transmembrane region" description="Helical" evidence="7">
    <location>
        <begin position="95"/>
        <end position="117"/>
    </location>
</feature>
<evidence type="ECO:0000256" key="5">
    <source>
        <dbReference type="ARBA" id="ARBA00023136"/>
    </source>
</evidence>
<protein>
    <submittedName>
        <fullName evidence="8">Uncharacterized protein</fullName>
    </submittedName>
</protein>
<reference evidence="8 9" key="1">
    <citation type="journal article" date="2023" name="Commun. Biol.">
        <title>Reorganization of the ancestral sex-determining regions during the evolution of trioecy in Pleodorina starrii.</title>
        <authorList>
            <person name="Takahashi K."/>
            <person name="Suzuki S."/>
            <person name="Kawai-Toyooka H."/>
            <person name="Yamamoto K."/>
            <person name="Hamaji T."/>
            <person name="Ootsuki R."/>
            <person name="Yamaguchi H."/>
            <person name="Kawachi M."/>
            <person name="Higashiyama T."/>
            <person name="Nozaki H."/>
        </authorList>
    </citation>
    <scope>NUCLEOTIDE SEQUENCE [LARGE SCALE GENOMIC DNA]</scope>
    <source>
        <strain evidence="8 9">NIES-4479</strain>
    </source>
</reference>
<dbReference type="Proteomes" id="UP001165080">
    <property type="component" value="Unassembled WGS sequence"/>
</dbReference>
<accession>A0A9W6F6R5</accession>
<feature type="region of interest" description="Disordered" evidence="6">
    <location>
        <begin position="303"/>
        <end position="328"/>
    </location>
</feature>
<feature type="transmembrane region" description="Helical" evidence="7">
    <location>
        <begin position="129"/>
        <end position="153"/>
    </location>
</feature>
<dbReference type="OrthoDB" id="61124at2759"/>
<dbReference type="Pfam" id="PF07856">
    <property type="entry name" value="Orai-1"/>
    <property type="match status" value="1"/>
</dbReference>
<evidence type="ECO:0000256" key="6">
    <source>
        <dbReference type="SAM" id="MobiDB-lite"/>
    </source>
</evidence>
<comment type="subcellular location">
    <subcellularLocation>
        <location evidence="1">Membrane</location>
        <topology evidence="1">Multi-pass membrane protein</topology>
    </subcellularLocation>
</comment>
<evidence type="ECO:0000313" key="9">
    <source>
        <dbReference type="Proteomes" id="UP001165080"/>
    </source>
</evidence>
<keyword evidence="3 7" id="KW-0812">Transmembrane</keyword>
<feature type="transmembrane region" description="Helical" evidence="7">
    <location>
        <begin position="210"/>
        <end position="231"/>
    </location>
</feature>
<keyword evidence="9" id="KW-1185">Reference proteome</keyword>
<proteinExistence type="inferred from homology"/>
<evidence type="ECO:0000256" key="7">
    <source>
        <dbReference type="SAM" id="Phobius"/>
    </source>
</evidence>
<comment type="similarity">
    <text evidence="2">Belongs to the Orai family.</text>
</comment>
<sequence>MDSVLSTAQTILTGYDVTLQRQIRSEERTWRVEDLAYRQHERELAYQEHQFMLEERAFLATQVQQAHVDNARALWQRFVNRNRAEVQEKAEQLKALSALSALLAGFALVSFLEFQFVVNADYNHALLPLFALTTGITVGVEVAAVVLCSLMLASIMRVGKMYVSEEEEAEFMHRCHVFVSQYRPGARPPAPPRTFSAYWAHRCEGEWSTAFRLFSIGVPCFFINLALAGWIKFHQASTPTAASLVTCCMGVALLWNLYTHHKWGRYLLQDEAAEQDAGLRLTQPPVGLPFDWHLPQMSLSDAPASERTARELGQGLRHQESPPVQDQDQALVQPQVTSLGEDGATNHGEAAVCIDGTLSTVGSCPQPQWAT</sequence>
<name>A0A9W6F6R5_9CHLO</name>
<evidence type="ECO:0000256" key="1">
    <source>
        <dbReference type="ARBA" id="ARBA00004141"/>
    </source>
</evidence>
<comment type="caution">
    <text evidence="8">The sequence shown here is derived from an EMBL/GenBank/DDBJ whole genome shotgun (WGS) entry which is preliminary data.</text>
</comment>
<dbReference type="InterPro" id="IPR038350">
    <property type="entry name" value="Orai_sf"/>
</dbReference>
<feature type="transmembrane region" description="Helical" evidence="7">
    <location>
        <begin position="237"/>
        <end position="258"/>
    </location>
</feature>
<evidence type="ECO:0000256" key="3">
    <source>
        <dbReference type="ARBA" id="ARBA00022692"/>
    </source>
</evidence>
<evidence type="ECO:0000256" key="4">
    <source>
        <dbReference type="ARBA" id="ARBA00022989"/>
    </source>
</evidence>
<dbReference type="PANTHER" id="PTHR31501">
    <property type="entry name" value="CALCIUM RELEASE-ACTIVATED CALCIUM CHANNEL PROTEIN 1"/>
    <property type="match status" value="1"/>
</dbReference>
<dbReference type="EMBL" id="BRXU01000022">
    <property type="protein sequence ID" value="GLC58378.1"/>
    <property type="molecule type" value="Genomic_DNA"/>
</dbReference>
<dbReference type="GO" id="GO:0016020">
    <property type="term" value="C:membrane"/>
    <property type="evidence" value="ECO:0007669"/>
    <property type="project" value="UniProtKB-SubCell"/>
</dbReference>
<evidence type="ECO:0000313" key="8">
    <source>
        <dbReference type="EMBL" id="GLC58378.1"/>
    </source>
</evidence>
<organism evidence="8 9">
    <name type="scientific">Pleodorina starrii</name>
    <dbReference type="NCBI Taxonomy" id="330485"/>
    <lineage>
        <taxon>Eukaryota</taxon>
        <taxon>Viridiplantae</taxon>
        <taxon>Chlorophyta</taxon>
        <taxon>core chlorophytes</taxon>
        <taxon>Chlorophyceae</taxon>
        <taxon>CS clade</taxon>
        <taxon>Chlamydomonadales</taxon>
        <taxon>Volvocaceae</taxon>
        <taxon>Pleodorina</taxon>
    </lineage>
</organism>
<dbReference type="Gene3D" id="1.20.140.140">
    <property type="entry name" value="Calcium release-activated calcium channel protein Orai"/>
    <property type="match status" value="1"/>
</dbReference>
<dbReference type="PANTHER" id="PTHR31501:SF7">
    <property type="entry name" value="CALCIUM RELEASE-ACTIVATED CALCIUM CHANNEL PROTEIN 1"/>
    <property type="match status" value="1"/>
</dbReference>
<keyword evidence="4 7" id="KW-1133">Transmembrane helix</keyword>
<evidence type="ECO:0000256" key="2">
    <source>
        <dbReference type="ARBA" id="ARBA00008062"/>
    </source>
</evidence>